<evidence type="ECO:0000313" key="2">
    <source>
        <dbReference type="Proteomes" id="UP000232688"/>
    </source>
</evidence>
<reference evidence="1 2" key="1">
    <citation type="submission" date="2017-10" db="EMBL/GenBank/DDBJ databases">
        <title>Extensive intraspecific genome diversity in a model arbuscular mycorrhizal fungus.</title>
        <authorList>
            <person name="Chen E.C.H."/>
            <person name="Morin E."/>
            <person name="Baudet D."/>
            <person name="Noel J."/>
            <person name="Ndikumana S."/>
            <person name="Charron P."/>
            <person name="St-Onge C."/>
            <person name="Giorgi J."/>
            <person name="Grigoriev I.V."/>
            <person name="Roux C."/>
            <person name="Martin F.M."/>
            <person name="Corradi N."/>
        </authorList>
    </citation>
    <scope>NUCLEOTIDE SEQUENCE [LARGE SCALE GENOMIC DNA]</scope>
    <source>
        <strain evidence="1 2">A1</strain>
    </source>
</reference>
<dbReference type="VEuPathDB" id="FungiDB:RhiirA1_486944"/>
<comment type="caution">
    <text evidence="1">The sequence shown here is derived from an EMBL/GenBank/DDBJ whole genome shotgun (WGS) entry which is preliminary data.</text>
</comment>
<gene>
    <name evidence="1" type="ORF">RhiirA1_486944</name>
</gene>
<proteinExistence type="predicted"/>
<feature type="non-terminal residue" evidence="1">
    <location>
        <position position="1"/>
    </location>
</feature>
<evidence type="ECO:0000313" key="1">
    <source>
        <dbReference type="EMBL" id="PKC50253.1"/>
    </source>
</evidence>
<dbReference type="Proteomes" id="UP000232688">
    <property type="component" value="Unassembled WGS sequence"/>
</dbReference>
<sequence length="63" mass="7453">DKNKFETENIGIFSNEKFIFLKINDKIIIYSIELRITISSLDIDNGNILKNFIYTLIITQYSY</sequence>
<accession>A0A2N0QGS8</accession>
<reference evidence="1 2" key="2">
    <citation type="submission" date="2017-10" db="EMBL/GenBank/DDBJ databases">
        <title>Genome analyses suggest a sexual origin of heterokaryosis in a supposedly ancient asexual fungus.</title>
        <authorList>
            <person name="Corradi N."/>
            <person name="Sedzielewska K."/>
            <person name="Noel J."/>
            <person name="Charron P."/>
            <person name="Farinelli L."/>
            <person name="Marton T."/>
            <person name="Kruger M."/>
            <person name="Pelin A."/>
            <person name="Brachmann A."/>
            <person name="Corradi N."/>
        </authorList>
    </citation>
    <scope>NUCLEOTIDE SEQUENCE [LARGE SCALE GENOMIC DNA]</scope>
    <source>
        <strain evidence="1 2">A1</strain>
    </source>
</reference>
<dbReference type="AlphaFoldDB" id="A0A2N0QGS8"/>
<protein>
    <submittedName>
        <fullName evidence="1">Uncharacterized protein</fullName>
    </submittedName>
</protein>
<organism evidence="1 2">
    <name type="scientific">Rhizophagus irregularis</name>
    <dbReference type="NCBI Taxonomy" id="588596"/>
    <lineage>
        <taxon>Eukaryota</taxon>
        <taxon>Fungi</taxon>
        <taxon>Fungi incertae sedis</taxon>
        <taxon>Mucoromycota</taxon>
        <taxon>Glomeromycotina</taxon>
        <taxon>Glomeromycetes</taxon>
        <taxon>Glomerales</taxon>
        <taxon>Glomeraceae</taxon>
        <taxon>Rhizophagus</taxon>
    </lineage>
</organism>
<dbReference type="EMBL" id="LLXH01010584">
    <property type="protein sequence ID" value="PKC50253.1"/>
    <property type="molecule type" value="Genomic_DNA"/>
</dbReference>
<name>A0A2N0QGS8_9GLOM</name>